<dbReference type="AlphaFoldDB" id="A0A835MSC2"/>
<dbReference type="PANTHER" id="PTHR31672">
    <property type="entry name" value="BNACNNG10540D PROTEIN"/>
    <property type="match status" value="1"/>
</dbReference>
<dbReference type="Pfam" id="PF00646">
    <property type="entry name" value="F-box"/>
    <property type="match status" value="2"/>
</dbReference>
<dbReference type="SMART" id="SM00256">
    <property type="entry name" value="FBOX"/>
    <property type="match status" value="2"/>
</dbReference>
<feature type="domain" description="F-box" evidence="1">
    <location>
        <begin position="4"/>
        <end position="50"/>
    </location>
</feature>
<evidence type="ECO:0000313" key="2">
    <source>
        <dbReference type="EMBL" id="KAF9674764.1"/>
    </source>
</evidence>
<gene>
    <name evidence="2" type="ORF">SADUNF_Sadunf10G0160900</name>
</gene>
<dbReference type="InterPro" id="IPR006527">
    <property type="entry name" value="F-box-assoc_dom_typ1"/>
</dbReference>
<reference evidence="2 3" key="1">
    <citation type="submission" date="2020-10" db="EMBL/GenBank/DDBJ databases">
        <title>Plant Genome Project.</title>
        <authorList>
            <person name="Zhang R.-G."/>
        </authorList>
    </citation>
    <scope>NUCLEOTIDE SEQUENCE [LARGE SCALE GENOMIC DNA]</scope>
    <source>
        <strain evidence="2">FAFU-HL-1</strain>
        <tissue evidence="2">Leaf</tissue>
    </source>
</reference>
<dbReference type="InterPro" id="IPR001810">
    <property type="entry name" value="F-box_dom"/>
</dbReference>
<dbReference type="Gene3D" id="1.20.1280.50">
    <property type="match status" value="2"/>
</dbReference>
<evidence type="ECO:0000313" key="3">
    <source>
        <dbReference type="Proteomes" id="UP000657918"/>
    </source>
</evidence>
<dbReference type="InterPro" id="IPR050796">
    <property type="entry name" value="SCF_F-box_component"/>
</dbReference>
<dbReference type="InterPro" id="IPR036047">
    <property type="entry name" value="F-box-like_dom_sf"/>
</dbReference>
<name>A0A835MSC2_9ROSI</name>
<dbReference type="PANTHER" id="PTHR31672:SF13">
    <property type="entry name" value="F-BOX PROTEIN CPR30-LIKE"/>
    <property type="match status" value="1"/>
</dbReference>
<dbReference type="Pfam" id="PF07734">
    <property type="entry name" value="FBA_1"/>
    <property type="match status" value="2"/>
</dbReference>
<proteinExistence type="predicted"/>
<dbReference type="CDD" id="cd22157">
    <property type="entry name" value="F-box_AtFBW1-like"/>
    <property type="match status" value="2"/>
</dbReference>
<dbReference type="EMBL" id="JADGMS010000010">
    <property type="protein sequence ID" value="KAF9674764.1"/>
    <property type="molecule type" value="Genomic_DNA"/>
</dbReference>
<organism evidence="2 3">
    <name type="scientific">Salix dunnii</name>
    <dbReference type="NCBI Taxonomy" id="1413687"/>
    <lineage>
        <taxon>Eukaryota</taxon>
        <taxon>Viridiplantae</taxon>
        <taxon>Streptophyta</taxon>
        <taxon>Embryophyta</taxon>
        <taxon>Tracheophyta</taxon>
        <taxon>Spermatophyta</taxon>
        <taxon>Magnoliopsida</taxon>
        <taxon>eudicotyledons</taxon>
        <taxon>Gunneridae</taxon>
        <taxon>Pentapetalae</taxon>
        <taxon>rosids</taxon>
        <taxon>fabids</taxon>
        <taxon>Malpighiales</taxon>
        <taxon>Salicaceae</taxon>
        <taxon>Saliceae</taxon>
        <taxon>Salix</taxon>
    </lineage>
</organism>
<comment type="caution">
    <text evidence="2">The sequence shown here is derived from an EMBL/GenBank/DDBJ whole genome shotgun (WGS) entry which is preliminary data.</text>
</comment>
<dbReference type="OrthoDB" id="5314306at2759"/>
<dbReference type="InterPro" id="IPR017451">
    <property type="entry name" value="F-box-assoc_interact_dom"/>
</dbReference>
<dbReference type="Proteomes" id="UP000657918">
    <property type="component" value="Unassembled WGS sequence"/>
</dbReference>
<keyword evidence="3" id="KW-1185">Reference proteome</keyword>
<evidence type="ECO:0000259" key="1">
    <source>
        <dbReference type="PROSITE" id="PS50181"/>
    </source>
</evidence>
<sequence length="778" mass="89677">MTERAKKNRVPEDVMVDILIALPIKSILRFRCLSKSWNSIISDKNFINAYLAQAKPLLLLRRCQDRREFYSLHLDNESLDGSLQFQNLPFRSEADCFDIIGSCNGVLCLSDIHQGRTKSLILWNPTIRKHLNLALPKLCGPHSATWGFGFDLSSDDYRVVRVVRQVSSKREFPMEFQVFSLKRRCWERINFSPTLGPFCVAPDYCKNSGYCNQVAFNGILHWLVYREENDSRHSFVLSFDLSNDKFGEIMLPRRLAKVAIQWMVISEFDGSLAALFYRCDPKSVDVWFMREYGVTNSWNRLYRIQVDGFTRAMVFRKNGEILMTKHGSYEVVSWNPQTQASRHFGNLGLQHCDHAEYFVQSLCLLNESNEIDSREKKRGKRHVKMAETVDKDGGLPEDLLITILMALPAKCLVRFRSVSKYWNSLITSNEFINIHLAQAKPLLLFHHHNQSYSLRLDNESLDMWSNSEFEFPSKREDDDFQIIGSCNGVICLLNSLQDHGHSIILWNPSIGKSLNLVLPRLSDPFHGIFGFGFNRQSNDYKFVRVATPQYPVECQVYSVKKRSWKAIDVSPALGYINPIPSVLWGRSSSYNYAFLNGVLHWLVDREEFGSRFVLSFDLRNDSFGKVMLSPYLASKLDEWMSILVYDNSVSLFLNDLDTKYIEIWSLKKYGAMKLWARKIRINAVGIGLAMACRQNGEILMTRYPSDEVVSCDPQSKEIRDLKNLGLSDYASSFVESLALLDELKETENGKFHPLNAFIRQAETPARRRSDTRIRLLGL</sequence>
<dbReference type="SUPFAM" id="SSF81383">
    <property type="entry name" value="F-box domain"/>
    <property type="match status" value="2"/>
</dbReference>
<protein>
    <recommendedName>
        <fullName evidence="1">F-box domain-containing protein</fullName>
    </recommendedName>
</protein>
<dbReference type="NCBIfam" id="TIGR01640">
    <property type="entry name" value="F_box_assoc_1"/>
    <property type="match status" value="2"/>
</dbReference>
<dbReference type="PROSITE" id="PS50181">
    <property type="entry name" value="FBOX"/>
    <property type="match status" value="1"/>
</dbReference>
<accession>A0A835MSC2</accession>